<dbReference type="Pfam" id="PF00730">
    <property type="entry name" value="HhH-GPD"/>
    <property type="match status" value="1"/>
</dbReference>
<evidence type="ECO:0000256" key="2">
    <source>
        <dbReference type="ARBA" id="ARBA00012000"/>
    </source>
</evidence>
<dbReference type="PANTHER" id="PTHR43003">
    <property type="entry name" value="DNA-3-METHYLADENINE GLYCOSYLASE"/>
    <property type="match status" value="1"/>
</dbReference>
<keyword evidence="7" id="KW-0378">Hydrolase</keyword>
<dbReference type="GO" id="GO:0003905">
    <property type="term" value="F:alkylbase DNA N-glycosylase activity"/>
    <property type="evidence" value="ECO:0007669"/>
    <property type="project" value="UniProtKB-EC"/>
</dbReference>
<dbReference type="SMART" id="SM00478">
    <property type="entry name" value="ENDO3c"/>
    <property type="match status" value="1"/>
</dbReference>
<comment type="caution">
    <text evidence="7">The sequence shown here is derived from an EMBL/GenBank/DDBJ whole genome shotgun (WGS) entry which is preliminary data.</text>
</comment>
<dbReference type="InterPro" id="IPR051912">
    <property type="entry name" value="Alkylbase_DNA_Glycosylase/TA"/>
</dbReference>
<gene>
    <name evidence="7" type="primary">alkA</name>
    <name evidence="7" type="ORF">IV433_11390</name>
</gene>
<accession>A0ABS0E4J2</accession>
<dbReference type="SUPFAM" id="SSF55945">
    <property type="entry name" value="TATA-box binding protein-like"/>
    <property type="match status" value="1"/>
</dbReference>
<dbReference type="InterPro" id="IPR003265">
    <property type="entry name" value="HhH-GPD_domain"/>
</dbReference>
<dbReference type="InterPro" id="IPR023170">
    <property type="entry name" value="HhH_base_excis_C"/>
</dbReference>
<feature type="domain" description="DNA-3-methyladenine glycosylase AlkA N-terminal" evidence="6">
    <location>
        <begin position="36"/>
        <end position="151"/>
    </location>
</feature>
<keyword evidence="7" id="KW-0326">Glycosidase</keyword>
<dbReference type="Gene3D" id="3.30.310.20">
    <property type="entry name" value="DNA-3-methyladenine glycosylase AlkA, N-terminal domain"/>
    <property type="match status" value="1"/>
</dbReference>
<keyword evidence="4" id="KW-0234">DNA repair</keyword>
<evidence type="ECO:0000313" key="8">
    <source>
        <dbReference type="Proteomes" id="UP000636811"/>
    </source>
</evidence>
<dbReference type="InterPro" id="IPR011257">
    <property type="entry name" value="DNA_glycosylase"/>
</dbReference>
<dbReference type="PANTHER" id="PTHR43003:SF13">
    <property type="entry name" value="DNA-3-METHYLADENINE GLYCOSYLASE 2"/>
    <property type="match status" value="1"/>
</dbReference>
<dbReference type="EC" id="3.2.2.21" evidence="2"/>
<dbReference type="Proteomes" id="UP000636811">
    <property type="component" value="Unassembled WGS sequence"/>
</dbReference>
<dbReference type="Gene3D" id="1.10.1670.10">
    <property type="entry name" value="Helix-hairpin-Helix base-excision DNA repair enzymes (C-terminal)"/>
    <property type="match status" value="1"/>
</dbReference>
<name>A0ABS0E4J2_9GAMM</name>
<keyword evidence="3" id="KW-0227">DNA damage</keyword>
<evidence type="ECO:0000313" key="7">
    <source>
        <dbReference type="EMBL" id="MBF7980006.1"/>
    </source>
</evidence>
<dbReference type="Gene3D" id="1.10.340.30">
    <property type="entry name" value="Hypothetical protein, domain 2"/>
    <property type="match status" value="1"/>
</dbReference>
<comment type="catalytic activity">
    <reaction evidence="1">
        <text>Hydrolysis of alkylated DNA, releasing 3-methyladenine, 3-methylguanine, 7-methylguanine and 7-methyladenine.</text>
        <dbReference type="EC" id="3.2.2.21"/>
    </reaction>
</comment>
<dbReference type="Pfam" id="PF06029">
    <property type="entry name" value="AlkA_N"/>
    <property type="match status" value="1"/>
</dbReference>
<evidence type="ECO:0000256" key="3">
    <source>
        <dbReference type="ARBA" id="ARBA00022763"/>
    </source>
</evidence>
<dbReference type="InterPro" id="IPR010316">
    <property type="entry name" value="AlkA_N"/>
</dbReference>
<dbReference type="CDD" id="cd00056">
    <property type="entry name" value="ENDO3c"/>
    <property type="match status" value="1"/>
</dbReference>
<dbReference type="EMBL" id="JADOBI010000004">
    <property type="protein sequence ID" value="MBF7980006.1"/>
    <property type="molecule type" value="Genomic_DNA"/>
</dbReference>
<keyword evidence="8" id="KW-1185">Reference proteome</keyword>
<dbReference type="InterPro" id="IPR037046">
    <property type="entry name" value="AlkA_N_sf"/>
</dbReference>
<sequence>MAPTGPPGAENNLLHTFGFIKPPLRRLFYKDRSVTKTLLAYQPPYDWQWMTAFLGARALQGVEQQDGEFYQRTLAVMHNGKRLTGWLRLRPLPEKNVVELDVSPSLAPVAVNVAQQVRRLLDLDAQPDAIAQGLGRLAENSPGLRLPGCVNRFELTVRAILGQLVSVKMASTLATRLTEKWGEPVTTPFPALTHLFPTPAIVAQLTVEDLRGIGVQAKRAACLIGIAQAVEAGRLPLDEMKDVHDGVKQLLAMPGIGSWTASYVAMRAWSAPDVFLGGDYLIKQRFPGMTPAKIARYAEVWKPWRTYATLHLWFNNDWQPDLP</sequence>
<dbReference type="SMART" id="SM01009">
    <property type="entry name" value="AlkA_N"/>
    <property type="match status" value="1"/>
</dbReference>
<feature type="domain" description="HhH-GPD" evidence="5">
    <location>
        <begin position="161"/>
        <end position="317"/>
    </location>
</feature>
<proteinExistence type="predicted"/>
<evidence type="ECO:0000259" key="5">
    <source>
        <dbReference type="SMART" id="SM00478"/>
    </source>
</evidence>
<reference evidence="7 8" key="1">
    <citation type="submission" date="2020-11" db="EMBL/GenBank/DDBJ databases">
        <title>Taxonomic investigation of Rahnella strains.</title>
        <authorList>
            <person name="Lee S.D."/>
        </authorList>
    </citation>
    <scope>NUCLEOTIDE SEQUENCE [LARGE SCALE GENOMIC DNA]</scope>
    <source>
        <strain evidence="7 8">SAP-17</strain>
    </source>
</reference>
<dbReference type="SUPFAM" id="SSF48150">
    <property type="entry name" value="DNA-glycosylase"/>
    <property type="match status" value="1"/>
</dbReference>
<dbReference type="NCBIfam" id="NF007641">
    <property type="entry name" value="PRK10308.1"/>
    <property type="match status" value="1"/>
</dbReference>
<evidence type="ECO:0000259" key="6">
    <source>
        <dbReference type="SMART" id="SM01009"/>
    </source>
</evidence>
<evidence type="ECO:0000256" key="4">
    <source>
        <dbReference type="ARBA" id="ARBA00023204"/>
    </source>
</evidence>
<evidence type="ECO:0000256" key="1">
    <source>
        <dbReference type="ARBA" id="ARBA00000086"/>
    </source>
</evidence>
<protein>
    <recommendedName>
        <fullName evidence="2">DNA-3-methyladenine glycosylase II</fullName>
        <ecNumber evidence="2">3.2.2.21</ecNumber>
    </recommendedName>
</protein>
<organism evidence="7 8">
    <name type="scientific">Rahnella laticis</name>
    <dbReference type="NCBI Taxonomy" id="2787622"/>
    <lineage>
        <taxon>Bacteria</taxon>
        <taxon>Pseudomonadati</taxon>
        <taxon>Pseudomonadota</taxon>
        <taxon>Gammaproteobacteria</taxon>
        <taxon>Enterobacterales</taxon>
        <taxon>Yersiniaceae</taxon>
        <taxon>Rahnella</taxon>
    </lineage>
</organism>